<evidence type="ECO:0000256" key="1">
    <source>
        <dbReference type="ARBA" id="ARBA00004141"/>
    </source>
</evidence>
<sequence length="319" mass="33503">MDFLSPLIDAFALPFMTRALFVLGALSLVAGVVGVLVNLRGLEFISDGLTHAVFPGIAIGFVWGGREGLFAGAMVAALFAAVTLTLIVRQSVSSDAAIAIVFTAMFSVGIILVSRETNYVGQLEQLLFGRLLTVSPNEVVQTVAICLVALVLIGFTLKEEVFRAFDRVGFAAAGYRTLALDLVLNVAIALVVVAASSAVGNLLVLAVLIVPGAVARLITDRLWLLFPIAACFAALGAWLGLVLGFQASVQAGLDLSSGATVVLVLVAGYAVVLLLRLSIDGLRRLGSPRLRPQRTPPPRTPPPLSPQPHTPPPHEQLVT</sequence>
<evidence type="ECO:0000256" key="5">
    <source>
        <dbReference type="ARBA" id="ARBA00023136"/>
    </source>
</evidence>
<dbReference type="Gene3D" id="1.10.3470.10">
    <property type="entry name" value="ABC transporter involved in vitamin B12 uptake, BtuC"/>
    <property type="match status" value="1"/>
</dbReference>
<keyword evidence="10" id="KW-1185">Reference proteome</keyword>
<organism evidence="9 10">
    <name type="scientific">Cryobacterium sandaracinum</name>
    <dbReference type="NCBI Taxonomy" id="1259247"/>
    <lineage>
        <taxon>Bacteria</taxon>
        <taxon>Bacillati</taxon>
        <taxon>Actinomycetota</taxon>
        <taxon>Actinomycetes</taxon>
        <taxon>Micrococcales</taxon>
        <taxon>Microbacteriaceae</taxon>
        <taxon>Cryobacterium</taxon>
    </lineage>
</organism>
<feature type="transmembrane region" description="Helical" evidence="8">
    <location>
        <begin position="259"/>
        <end position="279"/>
    </location>
</feature>
<feature type="transmembrane region" description="Helical" evidence="8">
    <location>
        <begin position="225"/>
        <end position="247"/>
    </location>
</feature>
<feature type="transmembrane region" description="Helical" evidence="8">
    <location>
        <begin position="15"/>
        <end position="37"/>
    </location>
</feature>
<dbReference type="EMBL" id="SOGO01000042">
    <property type="protein sequence ID" value="TFC99158.1"/>
    <property type="molecule type" value="Genomic_DNA"/>
</dbReference>
<keyword evidence="4 8" id="KW-1133">Transmembrane helix</keyword>
<evidence type="ECO:0000256" key="8">
    <source>
        <dbReference type="SAM" id="Phobius"/>
    </source>
</evidence>
<feature type="compositionally biased region" description="Pro residues" evidence="7">
    <location>
        <begin position="294"/>
        <end position="319"/>
    </location>
</feature>
<protein>
    <submittedName>
        <fullName evidence="9">Metal ABC transporter permease</fullName>
    </submittedName>
</protein>
<comment type="similarity">
    <text evidence="2 6">Belongs to the ABC-3 integral membrane protein family.</text>
</comment>
<dbReference type="PANTHER" id="PTHR30477:SF13">
    <property type="entry name" value="IRON TRANSPORT SYSTEM MEMBRANE PROTEIN HI_0360-RELATED"/>
    <property type="match status" value="1"/>
</dbReference>
<name>A0ABY2J2J3_9MICO</name>
<dbReference type="SUPFAM" id="SSF81345">
    <property type="entry name" value="ABC transporter involved in vitamin B12 uptake, BtuC"/>
    <property type="match status" value="1"/>
</dbReference>
<feature type="transmembrane region" description="Helical" evidence="8">
    <location>
        <begin position="95"/>
        <end position="113"/>
    </location>
</feature>
<feature type="transmembrane region" description="Helical" evidence="8">
    <location>
        <begin position="69"/>
        <end position="88"/>
    </location>
</feature>
<keyword evidence="3 6" id="KW-0812">Transmembrane</keyword>
<evidence type="ECO:0000256" key="4">
    <source>
        <dbReference type="ARBA" id="ARBA00022989"/>
    </source>
</evidence>
<evidence type="ECO:0000313" key="10">
    <source>
        <dbReference type="Proteomes" id="UP000297851"/>
    </source>
</evidence>
<keyword evidence="5 8" id="KW-0472">Membrane</keyword>
<accession>A0ABY2J2J3</accession>
<dbReference type="PANTHER" id="PTHR30477">
    <property type="entry name" value="ABC-TRANSPORTER METAL-BINDING PROTEIN"/>
    <property type="match status" value="1"/>
</dbReference>
<reference evidence="9 10" key="1">
    <citation type="submission" date="2019-03" db="EMBL/GenBank/DDBJ databases">
        <title>Genomics of glacier-inhabiting Cryobacterium strains.</title>
        <authorList>
            <person name="Liu Q."/>
            <person name="Xin Y.-H."/>
        </authorList>
    </citation>
    <scope>NUCLEOTIDE SEQUENCE [LARGE SCALE GENOMIC DNA]</scope>
    <source>
        <strain evidence="9 10">TMT2-16</strain>
    </source>
</reference>
<dbReference type="Proteomes" id="UP000297851">
    <property type="component" value="Unassembled WGS sequence"/>
</dbReference>
<dbReference type="InterPro" id="IPR001626">
    <property type="entry name" value="ABC_TroCD"/>
</dbReference>
<gene>
    <name evidence="9" type="ORF">E3T25_15925</name>
</gene>
<evidence type="ECO:0000256" key="3">
    <source>
        <dbReference type="ARBA" id="ARBA00022692"/>
    </source>
</evidence>
<evidence type="ECO:0000313" key="9">
    <source>
        <dbReference type="EMBL" id="TFC99158.1"/>
    </source>
</evidence>
<evidence type="ECO:0000256" key="6">
    <source>
        <dbReference type="RuleBase" id="RU003943"/>
    </source>
</evidence>
<keyword evidence="6" id="KW-0813">Transport</keyword>
<comment type="caution">
    <text evidence="9">The sequence shown here is derived from an EMBL/GenBank/DDBJ whole genome shotgun (WGS) entry which is preliminary data.</text>
</comment>
<feature type="region of interest" description="Disordered" evidence="7">
    <location>
        <begin position="288"/>
        <end position="319"/>
    </location>
</feature>
<feature type="transmembrane region" description="Helical" evidence="8">
    <location>
        <begin position="139"/>
        <end position="157"/>
    </location>
</feature>
<dbReference type="InterPro" id="IPR037294">
    <property type="entry name" value="ABC_BtuC-like"/>
</dbReference>
<dbReference type="RefSeq" id="WP_134375331.1">
    <property type="nucleotide sequence ID" value="NZ_SOGO01000042.1"/>
</dbReference>
<evidence type="ECO:0000256" key="7">
    <source>
        <dbReference type="SAM" id="MobiDB-lite"/>
    </source>
</evidence>
<comment type="subcellular location">
    <subcellularLocation>
        <location evidence="6">Cell membrane</location>
        <topology evidence="6">Multi-pass membrane protein</topology>
    </subcellularLocation>
    <subcellularLocation>
        <location evidence="1">Membrane</location>
        <topology evidence="1">Multi-pass membrane protein</topology>
    </subcellularLocation>
</comment>
<dbReference type="Pfam" id="PF00950">
    <property type="entry name" value="ABC-3"/>
    <property type="match status" value="1"/>
</dbReference>
<evidence type="ECO:0000256" key="2">
    <source>
        <dbReference type="ARBA" id="ARBA00008034"/>
    </source>
</evidence>
<proteinExistence type="inferred from homology"/>